<gene>
    <name evidence="8" type="ORF">NCTC12119_00783</name>
</gene>
<name>A0A381C399_9ENTR</name>
<dbReference type="PANTHER" id="PTHR30485">
    <property type="entry name" value="NI/FE-HYDROGENASE 1 B-TYPE CYTOCHROME SUBUNIT"/>
    <property type="match status" value="1"/>
</dbReference>
<dbReference type="Proteomes" id="UP000255528">
    <property type="component" value="Unassembled WGS sequence"/>
</dbReference>
<reference evidence="8 9" key="1">
    <citation type="submission" date="2018-06" db="EMBL/GenBank/DDBJ databases">
        <authorList>
            <consortium name="Pathogen Informatics"/>
            <person name="Doyle S."/>
        </authorList>
    </citation>
    <scope>NUCLEOTIDE SEQUENCE [LARGE SCALE GENOMIC DNA]</scope>
    <source>
        <strain evidence="8 9">NCTC12119</strain>
    </source>
</reference>
<evidence type="ECO:0000313" key="9">
    <source>
        <dbReference type="Proteomes" id="UP000255528"/>
    </source>
</evidence>
<organism evidence="8 9">
    <name type="scientific">Buttiauxella agrestis</name>
    <dbReference type="NCBI Taxonomy" id="82977"/>
    <lineage>
        <taxon>Bacteria</taxon>
        <taxon>Pseudomonadati</taxon>
        <taxon>Pseudomonadota</taxon>
        <taxon>Gammaproteobacteria</taxon>
        <taxon>Enterobacterales</taxon>
        <taxon>Enterobacteriaceae</taxon>
        <taxon>Buttiauxella</taxon>
    </lineage>
</organism>
<proteinExistence type="predicted"/>
<dbReference type="RefSeq" id="WP_115627366.1">
    <property type="nucleotide sequence ID" value="NZ_UIGI01000001.1"/>
</dbReference>
<dbReference type="GO" id="GO:0022904">
    <property type="term" value="P:respiratory electron transport chain"/>
    <property type="evidence" value="ECO:0007669"/>
    <property type="project" value="InterPro"/>
</dbReference>
<dbReference type="AlphaFoldDB" id="A0A381C399"/>
<dbReference type="GO" id="GO:0005886">
    <property type="term" value="C:plasma membrane"/>
    <property type="evidence" value="ECO:0007669"/>
    <property type="project" value="UniProtKB-SubCell"/>
</dbReference>
<evidence type="ECO:0000256" key="5">
    <source>
        <dbReference type="ARBA" id="ARBA00023136"/>
    </source>
</evidence>
<keyword evidence="5 6" id="KW-0472">Membrane</keyword>
<accession>A0A381C399</accession>
<evidence type="ECO:0000256" key="1">
    <source>
        <dbReference type="ARBA" id="ARBA00004651"/>
    </source>
</evidence>
<dbReference type="Pfam" id="PF01292">
    <property type="entry name" value="Ni_hydr_CYTB"/>
    <property type="match status" value="1"/>
</dbReference>
<keyword evidence="2" id="KW-1003">Cell membrane</keyword>
<keyword evidence="4 6" id="KW-1133">Transmembrane helix</keyword>
<dbReference type="Gene3D" id="1.20.950.20">
    <property type="entry name" value="Transmembrane di-heme cytochromes, Chain C"/>
    <property type="match status" value="1"/>
</dbReference>
<evidence type="ECO:0000259" key="7">
    <source>
        <dbReference type="Pfam" id="PF01292"/>
    </source>
</evidence>
<evidence type="ECO:0000256" key="2">
    <source>
        <dbReference type="ARBA" id="ARBA00022475"/>
    </source>
</evidence>
<feature type="transmembrane region" description="Helical" evidence="6">
    <location>
        <begin position="20"/>
        <end position="40"/>
    </location>
</feature>
<feature type="domain" description="Cytochrome b561 bacterial/Ni-hydrogenase" evidence="7">
    <location>
        <begin position="13"/>
        <end position="202"/>
    </location>
</feature>
<dbReference type="GO" id="GO:0009055">
    <property type="term" value="F:electron transfer activity"/>
    <property type="evidence" value="ECO:0007669"/>
    <property type="project" value="InterPro"/>
</dbReference>
<protein>
    <submittedName>
        <fullName evidence="8">Uncharacterized secreted protein</fullName>
    </submittedName>
</protein>
<keyword evidence="3 6" id="KW-0812">Transmembrane</keyword>
<comment type="subcellular location">
    <subcellularLocation>
        <location evidence="1">Cell membrane</location>
        <topology evidence="1">Multi-pass membrane protein</topology>
    </subcellularLocation>
</comment>
<evidence type="ECO:0000256" key="6">
    <source>
        <dbReference type="SAM" id="Phobius"/>
    </source>
</evidence>
<dbReference type="SUPFAM" id="SSF81342">
    <property type="entry name" value="Transmembrane di-heme cytochromes"/>
    <property type="match status" value="1"/>
</dbReference>
<evidence type="ECO:0000256" key="4">
    <source>
        <dbReference type="ARBA" id="ARBA00022989"/>
    </source>
</evidence>
<dbReference type="GO" id="GO:0020037">
    <property type="term" value="F:heme binding"/>
    <property type="evidence" value="ECO:0007669"/>
    <property type="project" value="TreeGrafter"/>
</dbReference>
<dbReference type="PANTHER" id="PTHR30485:SF1">
    <property type="entry name" value="CYTOCHROME YDHU-RELATED"/>
    <property type="match status" value="1"/>
</dbReference>
<evidence type="ECO:0000256" key="3">
    <source>
        <dbReference type="ARBA" id="ARBA00022692"/>
    </source>
</evidence>
<sequence>MDTPTFQVKPAIVHPLWLRLCHWLNALAMLIMVSSGWRIYNASPLFNFSFPNELTLGGWLGGALQWHFAGMWLFGINGVIYLLINIFSGRLKRKFWPLSPRELISDFISALRGKLAHNDLNHYNTVQKLAYLFVMIDGIILVCSGFVVWKSVQFPLLRELLGGYESARLIHFFAMSGMVGFIVIHLIMVALVPKTLLAMLRGR</sequence>
<dbReference type="InterPro" id="IPR011577">
    <property type="entry name" value="Cyt_b561_bac/Ni-Hgenase"/>
</dbReference>
<dbReference type="EMBL" id="UIGI01000001">
    <property type="protein sequence ID" value="SUW62355.1"/>
    <property type="molecule type" value="Genomic_DNA"/>
</dbReference>
<feature type="transmembrane region" description="Helical" evidence="6">
    <location>
        <begin position="60"/>
        <end position="84"/>
    </location>
</feature>
<feature type="transmembrane region" description="Helical" evidence="6">
    <location>
        <begin position="169"/>
        <end position="193"/>
    </location>
</feature>
<feature type="transmembrane region" description="Helical" evidence="6">
    <location>
        <begin position="129"/>
        <end position="149"/>
    </location>
</feature>
<evidence type="ECO:0000313" key="8">
    <source>
        <dbReference type="EMBL" id="SUW62355.1"/>
    </source>
</evidence>
<dbReference type="InterPro" id="IPR051542">
    <property type="entry name" value="Hydrogenase_cytochrome"/>
</dbReference>
<dbReference type="InterPro" id="IPR016174">
    <property type="entry name" value="Di-haem_cyt_TM"/>
</dbReference>